<sequence>MHYKYSNKTKVLDSEITTGYLLASTNQNDIVELHIDASGIVPAHALPIDVTFYVSSGSGTLILSNEEIIANTGDIIHVDKDLERSWENKGNASLKLLVIKQKVSD</sequence>
<dbReference type="Gene3D" id="2.60.120.10">
    <property type="entry name" value="Jelly Rolls"/>
    <property type="match status" value="1"/>
</dbReference>
<keyword evidence="3" id="KW-1185">Reference proteome</keyword>
<organism evidence="2 3">
    <name type="scientific">Carboxylicivirga marina</name>
    <dbReference type="NCBI Taxonomy" id="2800988"/>
    <lineage>
        <taxon>Bacteria</taxon>
        <taxon>Pseudomonadati</taxon>
        <taxon>Bacteroidota</taxon>
        <taxon>Bacteroidia</taxon>
        <taxon>Marinilabiliales</taxon>
        <taxon>Marinilabiliaceae</taxon>
        <taxon>Carboxylicivirga</taxon>
    </lineage>
</organism>
<dbReference type="SUPFAM" id="SSF51182">
    <property type="entry name" value="RmlC-like cupins"/>
    <property type="match status" value="1"/>
</dbReference>
<dbReference type="EMBL" id="JAENRR010000012">
    <property type="protein sequence ID" value="MBK3517134.1"/>
    <property type="molecule type" value="Genomic_DNA"/>
</dbReference>
<comment type="caution">
    <text evidence="2">The sequence shown here is derived from an EMBL/GenBank/DDBJ whole genome shotgun (WGS) entry which is preliminary data.</text>
</comment>
<feature type="domain" description="Cupin type-2" evidence="1">
    <location>
        <begin position="41"/>
        <end position="99"/>
    </location>
</feature>
<dbReference type="Pfam" id="PF07883">
    <property type="entry name" value="Cupin_2"/>
    <property type="match status" value="1"/>
</dbReference>
<protein>
    <submittedName>
        <fullName evidence="2">Cupin domain-containing protein</fullName>
    </submittedName>
</protein>
<dbReference type="InterPro" id="IPR013096">
    <property type="entry name" value="Cupin_2"/>
</dbReference>
<name>A0ABS1HHH0_9BACT</name>
<dbReference type="RefSeq" id="WP_200464363.1">
    <property type="nucleotide sequence ID" value="NZ_JAENRR010000012.1"/>
</dbReference>
<evidence type="ECO:0000313" key="3">
    <source>
        <dbReference type="Proteomes" id="UP000605676"/>
    </source>
</evidence>
<evidence type="ECO:0000259" key="1">
    <source>
        <dbReference type="Pfam" id="PF07883"/>
    </source>
</evidence>
<evidence type="ECO:0000313" key="2">
    <source>
        <dbReference type="EMBL" id="MBK3517134.1"/>
    </source>
</evidence>
<dbReference type="InterPro" id="IPR014710">
    <property type="entry name" value="RmlC-like_jellyroll"/>
</dbReference>
<dbReference type="Proteomes" id="UP000605676">
    <property type="component" value="Unassembled WGS sequence"/>
</dbReference>
<accession>A0ABS1HHH0</accession>
<dbReference type="InterPro" id="IPR011051">
    <property type="entry name" value="RmlC_Cupin_sf"/>
</dbReference>
<reference evidence="2 3" key="1">
    <citation type="submission" date="2021-01" db="EMBL/GenBank/DDBJ databases">
        <title>Carboxyliciviraga sp.nov., isolated from coastal sediments.</title>
        <authorList>
            <person name="Lu D."/>
            <person name="Zhang T."/>
        </authorList>
    </citation>
    <scope>NUCLEOTIDE SEQUENCE [LARGE SCALE GENOMIC DNA]</scope>
    <source>
        <strain evidence="2 3">N1Y132</strain>
    </source>
</reference>
<gene>
    <name evidence="2" type="ORF">JIV24_07245</name>
</gene>
<proteinExistence type="predicted"/>